<dbReference type="SUPFAM" id="SSF103642">
    <property type="entry name" value="Sec-C motif"/>
    <property type="match status" value="1"/>
</dbReference>
<dbReference type="Pfam" id="PF02810">
    <property type="entry name" value="SEC-C"/>
    <property type="match status" value="1"/>
</dbReference>
<evidence type="ECO:0000313" key="3">
    <source>
        <dbReference type="Proteomes" id="UP001359308"/>
    </source>
</evidence>
<feature type="coiled-coil region" evidence="1">
    <location>
        <begin position="167"/>
        <end position="194"/>
    </location>
</feature>
<gene>
    <name evidence="2" type="ORF">N4J17_10240</name>
</gene>
<evidence type="ECO:0000313" key="2">
    <source>
        <dbReference type="EMBL" id="WWF00859.1"/>
    </source>
</evidence>
<evidence type="ECO:0000256" key="1">
    <source>
        <dbReference type="SAM" id="Coils"/>
    </source>
</evidence>
<sequence length="630" mass="71659">MASDNSGPAGVDDAEQFEFMIGLAVRNAIATDDPDGFLDWFARFLTRGDFFPKFSERMGAVEATRSMAAVLGRIIWNRTPRLDNHFRPRPLPKPERNQPCICGSGRKYKQCCGLIAPALEAQFEHLSLLRYVLDTLPEKAFPNLPFDYMCKEELAFVAQDWIEEGRHKRAARLLESLFDEIEALDERAERAFDLLNDCYLELGNPRRKERLIDKVLTSSNRALRSAALHRRIVGLFDRGDQAGAWHLFQEAQRFDPDNPALAQLEITLLMFSGDLEQARARARFWLARMERDRGRDHSGLTNWLRGVVGDVERSTQEAFAAGAPWLGTLFRLVAELPPPECHYRVELDGDSAGLLVEDASLRKIGQQWGRFFPAAKPMSALAEPDVAEVWEDLSWLTWLERNPLAWQDFNVLDDLVMALGGLEFMHEEMRIRLRERLLNRSVELLRLVLAKNRAEGSKLEWGFQQNRPAMRLLATCIHEHLADGRSEAAVALMEWMVGTLNPHDNHGFRENLVRAYLDTGRPEKAVALSDRYPNDFPALQLNRILALYQSGRIGDAEAELKSLHASYPELLRMLVAEKPRKPKLHEGYVSLGGKDAAWYYRQNCRSLWEQSGALGWAADLGLVSPSKVRS</sequence>
<dbReference type="Gene3D" id="1.25.40.10">
    <property type="entry name" value="Tetratricopeptide repeat domain"/>
    <property type="match status" value="2"/>
</dbReference>
<dbReference type="InterPro" id="IPR011990">
    <property type="entry name" value="TPR-like_helical_dom_sf"/>
</dbReference>
<dbReference type="InterPro" id="IPR004027">
    <property type="entry name" value="SEC_C_motif"/>
</dbReference>
<dbReference type="Gene3D" id="3.10.450.50">
    <property type="match status" value="1"/>
</dbReference>
<keyword evidence="3" id="KW-1185">Reference proteome</keyword>
<dbReference type="SUPFAM" id="SSF48452">
    <property type="entry name" value="TPR-like"/>
    <property type="match status" value="2"/>
</dbReference>
<proteinExistence type="predicted"/>
<dbReference type="Proteomes" id="UP001359308">
    <property type="component" value="Chromosome"/>
</dbReference>
<protein>
    <submittedName>
        <fullName evidence="2">SEC-C domain-containing protein</fullName>
    </submittedName>
</protein>
<dbReference type="RefSeq" id="WP_198323258.1">
    <property type="nucleotide sequence ID" value="NZ_CP104311.1"/>
</dbReference>
<dbReference type="EMBL" id="CP104311">
    <property type="protein sequence ID" value="WWF00859.1"/>
    <property type="molecule type" value="Genomic_DNA"/>
</dbReference>
<name>A0ABZ2F376_METCP</name>
<accession>A0ABZ2F376</accession>
<organism evidence="2 3">
    <name type="scientific">Methylococcus capsulatus</name>
    <dbReference type="NCBI Taxonomy" id="414"/>
    <lineage>
        <taxon>Bacteria</taxon>
        <taxon>Pseudomonadati</taxon>
        <taxon>Pseudomonadota</taxon>
        <taxon>Gammaproteobacteria</taxon>
        <taxon>Methylococcales</taxon>
        <taxon>Methylococcaceae</taxon>
        <taxon>Methylococcus</taxon>
    </lineage>
</organism>
<keyword evidence="1" id="KW-0175">Coiled coil</keyword>
<reference evidence="2 3" key="1">
    <citation type="submission" date="2022-09" db="EMBL/GenBank/DDBJ databases">
        <authorList>
            <person name="Giprobiosintez L."/>
        </authorList>
    </citation>
    <scope>NUCLEOTIDE SEQUENCE [LARGE SCALE GENOMIC DNA]</scope>
    <source>
        <strain evidence="3">VKPM-B-12549 (GBS-15)</strain>
    </source>
</reference>